<gene>
    <name evidence="1" type="ORF">X975_12195</name>
</gene>
<name>A0A087U4U1_STEMI</name>
<dbReference type="AlphaFoldDB" id="A0A087U4U1"/>
<proteinExistence type="predicted"/>
<keyword evidence="2" id="KW-1185">Reference proteome</keyword>
<protein>
    <submittedName>
        <fullName evidence="1">Uncharacterized protein</fullName>
    </submittedName>
</protein>
<sequence length="68" mass="7901">MQIYSGLQCCPTDTERLEFTTPSEFENAKTSRSDLIGYPKCMTFRFAYSKHFSHQNAKVGKYIKKLNL</sequence>
<organism evidence="1 2">
    <name type="scientific">Stegodyphus mimosarum</name>
    <name type="common">African social velvet spider</name>
    <dbReference type="NCBI Taxonomy" id="407821"/>
    <lineage>
        <taxon>Eukaryota</taxon>
        <taxon>Metazoa</taxon>
        <taxon>Ecdysozoa</taxon>
        <taxon>Arthropoda</taxon>
        <taxon>Chelicerata</taxon>
        <taxon>Arachnida</taxon>
        <taxon>Araneae</taxon>
        <taxon>Araneomorphae</taxon>
        <taxon>Entelegynae</taxon>
        <taxon>Eresoidea</taxon>
        <taxon>Eresidae</taxon>
        <taxon>Stegodyphus</taxon>
    </lineage>
</organism>
<evidence type="ECO:0000313" key="2">
    <source>
        <dbReference type="Proteomes" id="UP000054359"/>
    </source>
</evidence>
<feature type="non-terminal residue" evidence="1">
    <location>
        <position position="68"/>
    </location>
</feature>
<dbReference type="EMBL" id="KK118161">
    <property type="protein sequence ID" value="KFM72380.1"/>
    <property type="molecule type" value="Genomic_DNA"/>
</dbReference>
<reference evidence="1 2" key="1">
    <citation type="submission" date="2013-11" db="EMBL/GenBank/DDBJ databases">
        <title>Genome sequencing of Stegodyphus mimosarum.</title>
        <authorList>
            <person name="Bechsgaard J."/>
        </authorList>
    </citation>
    <scope>NUCLEOTIDE SEQUENCE [LARGE SCALE GENOMIC DNA]</scope>
</reference>
<accession>A0A087U4U1</accession>
<evidence type="ECO:0000313" key="1">
    <source>
        <dbReference type="EMBL" id="KFM72380.1"/>
    </source>
</evidence>
<dbReference type="Proteomes" id="UP000054359">
    <property type="component" value="Unassembled WGS sequence"/>
</dbReference>